<accession>A0A6C0BHY0</accession>
<dbReference type="AlphaFoldDB" id="A0A6C0BHY0"/>
<dbReference type="EMBL" id="MN739155">
    <property type="protein sequence ID" value="QHS91159.1"/>
    <property type="molecule type" value="Genomic_DNA"/>
</dbReference>
<proteinExistence type="predicted"/>
<evidence type="ECO:0000313" key="1">
    <source>
        <dbReference type="EMBL" id="QHS91159.1"/>
    </source>
</evidence>
<protein>
    <submittedName>
        <fullName evidence="1">Uncharacterized protein</fullName>
    </submittedName>
</protein>
<organism evidence="1">
    <name type="scientific">viral metagenome</name>
    <dbReference type="NCBI Taxonomy" id="1070528"/>
    <lineage>
        <taxon>unclassified sequences</taxon>
        <taxon>metagenomes</taxon>
        <taxon>organismal metagenomes</taxon>
    </lineage>
</organism>
<name>A0A6C0BHY0_9ZZZZ</name>
<sequence>MNSPKIVDTYSVCTECDHEWRPKKTTRCPNCECSVSTRYVLEAPQIEALMRMVNENSYGTNSEDEITFVISEMSNSLSFVSVALIAQACWIYLNEQPSTPQMKSGMRYFKTVFTDFVSHM</sequence>
<reference evidence="1" key="1">
    <citation type="journal article" date="2020" name="Nature">
        <title>Giant virus diversity and host interactions through global metagenomics.</title>
        <authorList>
            <person name="Schulz F."/>
            <person name="Roux S."/>
            <person name="Paez-Espino D."/>
            <person name="Jungbluth S."/>
            <person name="Walsh D.A."/>
            <person name="Denef V.J."/>
            <person name="McMahon K.D."/>
            <person name="Konstantinidis K.T."/>
            <person name="Eloe-Fadrosh E.A."/>
            <person name="Kyrpides N.C."/>
            <person name="Woyke T."/>
        </authorList>
    </citation>
    <scope>NUCLEOTIDE SEQUENCE</scope>
    <source>
        <strain evidence="1">GVMAG-M-3300013004-44</strain>
    </source>
</reference>